<dbReference type="RefSeq" id="WP_218930432.1">
    <property type="nucleotide sequence ID" value="NZ_JACAOA010000005.1"/>
</dbReference>
<dbReference type="GO" id="GO:0015813">
    <property type="term" value="P:L-glutamate transmembrane transport"/>
    <property type="evidence" value="ECO:0007669"/>
    <property type="project" value="UniProtKB-UniRule"/>
</dbReference>
<reference evidence="3 4" key="1">
    <citation type="submission" date="2020-06" db="EMBL/GenBank/DDBJ databases">
        <title>Reclassification of Facklamia ignava, Facklamia soureckii and Facklami tabacinasalis as Falseniella iganva gen. nov., comb. nov., Hutsoniella ignava gen. nov., comb. nov., and Ruoffia tabacinasalis gen. nov., comb. nov and description of Ruoffia haltotolerans sp. nov., isolated from hypersaline Inland Sea of Qatar.</title>
        <authorList>
            <person name="Fotedar R."/>
            <person name="Sankaranarayanan K."/>
            <person name="Lawson P."/>
            <person name="Caldwell M."/>
            <person name="Zeyara A."/>
            <person name="Al Malki A."/>
            <person name="Ali M."/>
        </authorList>
    </citation>
    <scope>NUCLEOTIDE SEQUENCE [LARGE SCALE GENOMIC DNA]</scope>
    <source>
        <strain evidence="3 4">INB8</strain>
    </source>
</reference>
<sequence>MEISLDLLQTVGLSIAVYMIGDYIKSKIGLLQKYFIPAPVIGGLLFSIILFIGYQTESFYVTMDITLQDFFMNVFFTTVGFTISAAIIKKSGKLGAILAVVSVFFLIIQNLIGVGISELFGIHKLLGVAMGSTSMSGGVGSAMAFGPTFESLGAEGATTVGAAAATFGLFMGSIVGGPVAKRLIDKYNLSSSVKNSNVGELLKEKDTDSNLFRTVMLVILTAALGSIISYVLNLTGLTFPYYVGCLFAGAIVRNLADAGMIKININEIDSIGNISLNIFLSMALMNLSIWTLLDLAGPMIVILITQTVVIMFYAYFVTFRTMGKNYDAAVMAAGHCGVALGQTPNAIANMSAIIDEHGTAPTAWFVLPIITVVFINIFNPIIITIFINLFS</sequence>
<keyword evidence="1" id="KW-0915">Sodium</keyword>
<keyword evidence="1" id="KW-0472">Membrane</keyword>
<comment type="similarity">
    <text evidence="1">Belongs to the glutamate:Na(+) symporter (ESS) (TC 2.A.27) family.</text>
</comment>
<gene>
    <name evidence="3" type="primary">gltS</name>
    <name evidence="3" type="ORF">HW423_02805</name>
</gene>
<dbReference type="InterPro" id="IPR004445">
    <property type="entry name" value="GltS"/>
</dbReference>
<feature type="transmembrane region" description="Helical" evidence="1">
    <location>
        <begin position="276"/>
        <end position="293"/>
    </location>
</feature>
<keyword evidence="1" id="KW-1003">Cell membrane</keyword>
<evidence type="ECO:0000256" key="2">
    <source>
        <dbReference type="NCBIfam" id="TIGR00210"/>
    </source>
</evidence>
<feature type="transmembrane region" description="Helical" evidence="1">
    <location>
        <begin position="326"/>
        <end position="343"/>
    </location>
</feature>
<comment type="function">
    <text evidence="1">Catalyzes the sodium-dependent transport of glutamate.</text>
</comment>
<dbReference type="GO" id="GO:0005886">
    <property type="term" value="C:plasma membrane"/>
    <property type="evidence" value="ECO:0007669"/>
    <property type="project" value="UniProtKB-SubCell"/>
</dbReference>
<feature type="transmembrane region" description="Helical" evidence="1">
    <location>
        <begin position="299"/>
        <end position="319"/>
    </location>
</feature>
<dbReference type="Proteomes" id="UP000571018">
    <property type="component" value="Unassembled WGS sequence"/>
</dbReference>
<keyword evidence="1" id="KW-0029">Amino-acid transport</keyword>
<accession>A0A839A4F8</accession>
<dbReference type="PANTHER" id="PTHR36178">
    <property type="entry name" value="SLR0625 PROTEIN"/>
    <property type="match status" value="1"/>
</dbReference>
<feature type="transmembrane region" description="Helical" evidence="1">
    <location>
        <begin position="238"/>
        <end position="256"/>
    </location>
</feature>
<feature type="transmembrane region" description="Helical" evidence="1">
    <location>
        <begin position="34"/>
        <end position="54"/>
    </location>
</feature>
<keyword evidence="4" id="KW-1185">Reference proteome</keyword>
<dbReference type="GO" id="GO:0015501">
    <property type="term" value="F:glutamate:sodium symporter activity"/>
    <property type="evidence" value="ECO:0007669"/>
    <property type="project" value="UniProtKB-UniRule"/>
</dbReference>
<organism evidence="3 4">
    <name type="scientific">Ruoffia halotolerans</name>
    <dbReference type="NCBI Taxonomy" id="2748684"/>
    <lineage>
        <taxon>Bacteria</taxon>
        <taxon>Bacillati</taxon>
        <taxon>Bacillota</taxon>
        <taxon>Bacilli</taxon>
        <taxon>Lactobacillales</taxon>
        <taxon>Aerococcaceae</taxon>
        <taxon>Ruoffia</taxon>
    </lineage>
</organism>
<feature type="transmembrane region" description="Helical" evidence="1">
    <location>
        <begin position="66"/>
        <end position="88"/>
    </location>
</feature>
<keyword evidence="1" id="KW-0813">Transport</keyword>
<evidence type="ECO:0000256" key="1">
    <source>
        <dbReference type="HAMAP-Rule" id="MF_02062"/>
    </source>
</evidence>
<comment type="subcellular location">
    <subcellularLocation>
        <location evidence="1">Cell membrane</location>
        <topology evidence="1">Multi-pass membrane protein</topology>
    </subcellularLocation>
</comment>
<keyword evidence="1" id="KW-0406">Ion transport</keyword>
<comment type="caution">
    <text evidence="3">The sequence shown here is derived from an EMBL/GenBank/DDBJ whole genome shotgun (WGS) entry which is preliminary data.</text>
</comment>
<keyword evidence="1" id="KW-0812">Transmembrane</keyword>
<feature type="transmembrane region" description="Helical" evidence="1">
    <location>
        <begin position="157"/>
        <end position="180"/>
    </location>
</feature>
<feature type="transmembrane region" description="Helical" evidence="1">
    <location>
        <begin position="94"/>
        <end position="113"/>
    </location>
</feature>
<dbReference type="EMBL" id="JACAOA010000005">
    <property type="protein sequence ID" value="MBA5728710.1"/>
    <property type="molecule type" value="Genomic_DNA"/>
</dbReference>
<evidence type="ECO:0000313" key="4">
    <source>
        <dbReference type="Proteomes" id="UP000571018"/>
    </source>
</evidence>
<dbReference type="Pfam" id="PF03616">
    <property type="entry name" value="Glt_symporter"/>
    <property type="match status" value="1"/>
</dbReference>
<dbReference type="HAMAP" id="MF_02062">
    <property type="entry name" value="GltS"/>
    <property type="match status" value="1"/>
</dbReference>
<keyword evidence="1" id="KW-0769">Symport</keyword>
<feature type="transmembrane region" description="Helical" evidence="1">
    <location>
        <begin position="211"/>
        <end position="232"/>
    </location>
</feature>
<dbReference type="AlphaFoldDB" id="A0A839A4F8"/>
<name>A0A839A4F8_9LACT</name>
<proteinExistence type="inferred from homology"/>
<keyword evidence="1" id="KW-1133">Transmembrane helix</keyword>
<dbReference type="PANTHER" id="PTHR36178:SF1">
    <property type="entry name" value="SODIUM_GLUTAMATE SYMPORTER"/>
    <property type="match status" value="1"/>
</dbReference>
<feature type="transmembrane region" description="Helical" evidence="1">
    <location>
        <begin position="363"/>
        <end position="390"/>
    </location>
</feature>
<protein>
    <recommendedName>
        <fullName evidence="1 2">Sodium/glutamate symporter</fullName>
    </recommendedName>
</protein>
<evidence type="ECO:0000313" key="3">
    <source>
        <dbReference type="EMBL" id="MBA5728710.1"/>
    </source>
</evidence>
<keyword evidence="1" id="KW-0739">Sodium transport</keyword>
<dbReference type="NCBIfam" id="TIGR00210">
    <property type="entry name" value="gltS"/>
    <property type="match status" value="1"/>
</dbReference>